<gene>
    <name evidence="6" type="ORF">SLS56_012263</name>
</gene>
<accession>A0ABR3S9C8</accession>
<protein>
    <recommendedName>
        <fullName evidence="4">nitrilase</fullName>
        <ecNumber evidence="4">3.5.5.1</ecNumber>
    </recommendedName>
</protein>
<sequence>MMNKNWAGVTLDLNATVDLGVSLIQEAAANEARSSSHRQSNLCRESFRSAPFTAQRAHPFPVVQGLSFSEKDAANLHMAQSLIAPDGEILIHRHKLRPSAQERDLWSDGKLDQIYAVSTPIGRIGMLSCGEHTTPEVTFIMQSQTEDIHIGSWP</sequence>
<reference evidence="6 7" key="1">
    <citation type="submission" date="2024-02" db="EMBL/GenBank/DDBJ databases">
        <title>De novo assembly and annotation of 12 fungi associated with fruit tree decline syndrome in Ontario, Canada.</title>
        <authorList>
            <person name="Sulman M."/>
            <person name="Ellouze W."/>
            <person name="Ilyukhin E."/>
        </authorList>
    </citation>
    <scope>NUCLEOTIDE SEQUENCE [LARGE SCALE GENOMIC DNA]</scope>
    <source>
        <strain evidence="6 7">M1-105</strain>
    </source>
</reference>
<evidence type="ECO:0000313" key="7">
    <source>
        <dbReference type="Proteomes" id="UP001521116"/>
    </source>
</evidence>
<evidence type="ECO:0000256" key="2">
    <source>
        <dbReference type="ARBA" id="ARBA00022801"/>
    </source>
</evidence>
<comment type="similarity">
    <text evidence="1">Belongs to the carbon-nitrogen hydrolase superfamily. Nitrilase family.</text>
</comment>
<dbReference type="SUPFAM" id="SSF56317">
    <property type="entry name" value="Carbon-nitrogen hydrolase"/>
    <property type="match status" value="1"/>
</dbReference>
<name>A0ABR3S9C8_9PEZI</name>
<evidence type="ECO:0000256" key="3">
    <source>
        <dbReference type="ARBA" id="ARBA00036406"/>
    </source>
</evidence>
<dbReference type="Proteomes" id="UP001521116">
    <property type="component" value="Unassembled WGS sequence"/>
</dbReference>
<evidence type="ECO:0000256" key="1">
    <source>
        <dbReference type="ARBA" id="ARBA00008129"/>
    </source>
</evidence>
<dbReference type="Pfam" id="PF00795">
    <property type="entry name" value="CN_hydrolase"/>
    <property type="match status" value="1"/>
</dbReference>
<dbReference type="PANTHER" id="PTHR46044">
    <property type="entry name" value="NITRILASE"/>
    <property type="match status" value="1"/>
</dbReference>
<keyword evidence="7" id="KW-1185">Reference proteome</keyword>
<evidence type="ECO:0000313" key="6">
    <source>
        <dbReference type="EMBL" id="KAL1613286.1"/>
    </source>
</evidence>
<comment type="catalytic activity">
    <reaction evidence="3">
        <text>a nitrile + 2 H2O = a carboxylate + NH4(+)</text>
        <dbReference type="Rhea" id="RHEA:21724"/>
        <dbReference type="ChEBI" id="CHEBI:15377"/>
        <dbReference type="ChEBI" id="CHEBI:18379"/>
        <dbReference type="ChEBI" id="CHEBI:28938"/>
        <dbReference type="ChEBI" id="CHEBI:29067"/>
        <dbReference type="EC" id="3.5.5.1"/>
    </reaction>
</comment>
<comment type="caution">
    <text evidence="6">The sequence shown here is derived from an EMBL/GenBank/DDBJ whole genome shotgun (WGS) entry which is preliminary data.</text>
</comment>
<feature type="non-terminal residue" evidence="6">
    <location>
        <position position="154"/>
    </location>
</feature>
<evidence type="ECO:0000259" key="5">
    <source>
        <dbReference type="Pfam" id="PF00795"/>
    </source>
</evidence>
<organism evidence="6 7">
    <name type="scientific">Neofusicoccum ribis</name>
    <dbReference type="NCBI Taxonomy" id="45134"/>
    <lineage>
        <taxon>Eukaryota</taxon>
        <taxon>Fungi</taxon>
        <taxon>Dikarya</taxon>
        <taxon>Ascomycota</taxon>
        <taxon>Pezizomycotina</taxon>
        <taxon>Dothideomycetes</taxon>
        <taxon>Dothideomycetes incertae sedis</taxon>
        <taxon>Botryosphaeriales</taxon>
        <taxon>Botryosphaeriaceae</taxon>
        <taxon>Neofusicoccum</taxon>
    </lineage>
</organism>
<dbReference type="EMBL" id="JAJVDC020000571">
    <property type="protein sequence ID" value="KAL1613286.1"/>
    <property type="molecule type" value="Genomic_DNA"/>
</dbReference>
<dbReference type="Gene3D" id="3.60.110.10">
    <property type="entry name" value="Carbon-nitrogen hydrolase"/>
    <property type="match status" value="1"/>
</dbReference>
<proteinExistence type="inferred from homology"/>
<dbReference type="InterPro" id="IPR003010">
    <property type="entry name" value="C-N_Hydrolase"/>
</dbReference>
<feature type="domain" description="CN hydrolase" evidence="5">
    <location>
        <begin position="66"/>
        <end position="151"/>
    </location>
</feature>
<dbReference type="InterPro" id="IPR036526">
    <property type="entry name" value="C-N_Hydrolase_sf"/>
</dbReference>
<dbReference type="InterPro" id="IPR044149">
    <property type="entry name" value="Nitrilases_CHs"/>
</dbReference>
<keyword evidence="2" id="KW-0378">Hydrolase</keyword>
<evidence type="ECO:0000256" key="4">
    <source>
        <dbReference type="ARBA" id="ARBA00039045"/>
    </source>
</evidence>
<dbReference type="EC" id="3.5.5.1" evidence="4"/>
<dbReference type="PANTHER" id="PTHR46044:SF14">
    <property type="entry name" value="ARYLACETONITRILASE"/>
    <property type="match status" value="1"/>
</dbReference>